<proteinExistence type="predicted"/>
<dbReference type="AlphaFoldDB" id="A0A4R2L3Z5"/>
<evidence type="ECO:0000313" key="1">
    <source>
        <dbReference type="EMBL" id="TCO78679.1"/>
    </source>
</evidence>
<dbReference type="InterPro" id="IPR025916">
    <property type="entry name" value="YdjO"/>
</dbReference>
<comment type="caution">
    <text evidence="1">The sequence shown here is derived from an EMBL/GenBank/DDBJ whole genome shotgun (WGS) entry which is preliminary data.</text>
</comment>
<dbReference type="EMBL" id="SLWV01000004">
    <property type="protein sequence ID" value="TCO78679.1"/>
    <property type="molecule type" value="Genomic_DNA"/>
</dbReference>
<evidence type="ECO:0000313" key="2">
    <source>
        <dbReference type="Proteomes" id="UP000294919"/>
    </source>
</evidence>
<name>A0A4R2L3Z5_9FIRM</name>
<reference evidence="1 2" key="1">
    <citation type="submission" date="2019-03" db="EMBL/GenBank/DDBJ databases">
        <title>Genomic Encyclopedia of Type Strains, Phase IV (KMG-IV): sequencing the most valuable type-strain genomes for metagenomic binning, comparative biology and taxonomic classification.</title>
        <authorList>
            <person name="Goeker M."/>
        </authorList>
    </citation>
    <scope>NUCLEOTIDE SEQUENCE [LARGE SCALE GENOMIC DNA]</scope>
    <source>
        <strain evidence="1 2">DSM 102940</strain>
    </source>
</reference>
<sequence length="61" mass="7246">MFFNKKKELEEKIYEVKNVEIWKCTQCVGWMQKEFSFSETPICPFCASNMQSASREMNVIV</sequence>
<accession>A0A4R2L3Z5</accession>
<protein>
    <submittedName>
        <fullName evidence="1">Cold-inducible protein YdjO</fullName>
    </submittedName>
</protein>
<keyword evidence="2" id="KW-1185">Reference proteome</keyword>
<gene>
    <name evidence="1" type="ORF">EV214_10462</name>
</gene>
<organism evidence="1 2">
    <name type="scientific">Marinisporobacter balticus</name>
    <dbReference type="NCBI Taxonomy" id="2018667"/>
    <lineage>
        <taxon>Bacteria</taxon>
        <taxon>Bacillati</taxon>
        <taxon>Bacillota</taxon>
        <taxon>Clostridia</taxon>
        <taxon>Peptostreptococcales</taxon>
        <taxon>Thermotaleaceae</taxon>
        <taxon>Marinisporobacter</taxon>
    </lineage>
</organism>
<dbReference type="RefSeq" id="WP_165916235.1">
    <property type="nucleotide sequence ID" value="NZ_SLWV01000004.1"/>
</dbReference>
<dbReference type="Proteomes" id="UP000294919">
    <property type="component" value="Unassembled WGS sequence"/>
</dbReference>
<dbReference type="Pfam" id="PF14169">
    <property type="entry name" value="YdjO"/>
    <property type="match status" value="1"/>
</dbReference>